<evidence type="ECO:0000256" key="10">
    <source>
        <dbReference type="SAM" id="MobiDB-lite"/>
    </source>
</evidence>
<organism evidence="14 15">
    <name type="scientific">Cylindrobasidium torrendii FP15055 ss-10</name>
    <dbReference type="NCBI Taxonomy" id="1314674"/>
    <lineage>
        <taxon>Eukaryota</taxon>
        <taxon>Fungi</taxon>
        <taxon>Dikarya</taxon>
        <taxon>Basidiomycota</taxon>
        <taxon>Agaricomycotina</taxon>
        <taxon>Agaricomycetes</taxon>
        <taxon>Agaricomycetidae</taxon>
        <taxon>Agaricales</taxon>
        <taxon>Marasmiineae</taxon>
        <taxon>Physalacriaceae</taxon>
        <taxon>Cylindrobasidium</taxon>
    </lineage>
</organism>
<dbReference type="InterPro" id="IPR035979">
    <property type="entry name" value="RBD_domain_sf"/>
</dbReference>
<dbReference type="CDD" id="cd22585">
    <property type="entry name" value="Rcat_RBR_DEAH12-like"/>
    <property type="match status" value="1"/>
</dbReference>
<dbReference type="InterPro" id="IPR013083">
    <property type="entry name" value="Znf_RING/FYVE/PHD"/>
</dbReference>
<dbReference type="SMART" id="SM00647">
    <property type="entry name" value="IBR"/>
    <property type="match status" value="2"/>
</dbReference>
<dbReference type="InterPro" id="IPR044066">
    <property type="entry name" value="TRIAD_supradom"/>
</dbReference>
<dbReference type="CDD" id="cd00590">
    <property type="entry name" value="RRM_SF"/>
    <property type="match status" value="1"/>
</dbReference>
<dbReference type="EMBL" id="KN880691">
    <property type="protein sequence ID" value="KIY63508.1"/>
    <property type="molecule type" value="Genomic_DNA"/>
</dbReference>
<feature type="domain" description="C3H1-type" evidence="12">
    <location>
        <begin position="29"/>
        <end position="56"/>
    </location>
</feature>
<dbReference type="GO" id="GO:0003676">
    <property type="term" value="F:nucleic acid binding"/>
    <property type="evidence" value="ECO:0007669"/>
    <property type="project" value="InterPro"/>
</dbReference>
<dbReference type="SUPFAM" id="SSF54928">
    <property type="entry name" value="RNA-binding domain, RBD"/>
    <property type="match status" value="1"/>
</dbReference>
<dbReference type="SUPFAM" id="SSF101447">
    <property type="entry name" value="Formin homology 2 domain (FH2 domain)"/>
    <property type="match status" value="1"/>
</dbReference>
<dbReference type="SMART" id="SM00356">
    <property type="entry name" value="ZnF_C3H1"/>
    <property type="match status" value="3"/>
</dbReference>
<evidence type="ECO:0000256" key="8">
    <source>
        <dbReference type="ARBA" id="ARBA00022833"/>
    </source>
</evidence>
<evidence type="ECO:0000259" key="13">
    <source>
        <dbReference type="PROSITE" id="PS51873"/>
    </source>
</evidence>
<dbReference type="Gene3D" id="4.10.1000.10">
    <property type="entry name" value="Zinc finger, CCCH-type"/>
    <property type="match status" value="1"/>
</dbReference>
<evidence type="ECO:0000256" key="9">
    <source>
        <dbReference type="PROSITE-ProRule" id="PRU00723"/>
    </source>
</evidence>
<feature type="region of interest" description="Disordered" evidence="10">
    <location>
        <begin position="93"/>
        <end position="112"/>
    </location>
</feature>
<dbReference type="Gene3D" id="3.30.40.10">
    <property type="entry name" value="Zinc/RING finger domain, C3HC4 (zinc finger)"/>
    <property type="match status" value="1"/>
</dbReference>
<dbReference type="InterPro" id="IPR002867">
    <property type="entry name" value="IBR_dom"/>
</dbReference>
<dbReference type="PROSITE" id="PS51873">
    <property type="entry name" value="TRIAD"/>
    <property type="match status" value="1"/>
</dbReference>
<evidence type="ECO:0000313" key="15">
    <source>
        <dbReference type="Proteomes" id="UP000054007"/>
    </source>
</evidence>
<dbReference type="InterPro" id="IPR031127">
    <property type="entry name" value="E3_UB_ligase_RBR"/>
</dbReference>
<evidence type="ECO:0000256" key="6">
    <source>
        <dbReference type="ARBA" id="ARBA00022771"/>
    </source>
</evidence>
<reference evidence="14 15" key="1">
    <citation type="journal article" date="2015" name="Fungal Genet. Biol.">
        <title>Evolution of novel wood decay mechanisms in Agaricales revealed by the genome sequences of Fistulina hepatica and Cylindrobasidium torrendii.</title>
        <authorList>
            <person name="Floudas D."/>
            <person name="Held B.W."/>
            <person name="Riley R."/>
            <person name="Nagy L.G."/>
            <person name="Koehler G."/>
            <person name="Ransdell A.S."/>
            <person name="Younus H."/>
            <person name="Chow J."/>
            <person name="Chiniquy J."/>
            <person name="Lipzen A."/>
            <person name="Tritt A."/>
            <person name="Sun H."/>
            <person name="Haridas S."/>
            <person name="LaButti K."/>
            <person name="Ohm R.A."/>
            <person name="Kues U."/>
            <person name="Blanchette R.A."/>
            <person name="Grigoriev I.V."/>
            <person name="Minto R.E."/>
            <person name="Hibbett D.S."/>
        </authorList>
    </citation>
    <scope>NUCLEOTIDE SEQUENCE [LARGE SCALE GENOMIC DNA]</scope>
    <source>
        <strain evidence="14 15">FP15055 ss-10</strain>
    </source>
</reference>
<dbReference type="Pfam" id="PF01485">
    <property type="entry name" value="IBR"/>
    <property type="match status" value="1"/>
</dbReference>
<dbReference type="PANTHER" id="PTHR11685">
    <property type="entry name" value="RBR FAMILY RING FINGER AND IBR DOMAIN-CONTAINING"/>
    <property type="match status" value="1"/>
</dbReference>
<keyword evidence="4 9" id="KW-0479">Metal-binding</keyword>
<dbReference type="Pfam" id="PF22191">
    <property type="entry name" value="IBR_1"/>
    <property type="match status" value="1"/>
</dbReference>
<sequence>MNTINYVQHARQPPQYQSQYYQPQYHQQGMQPELCLNYQKGFCQNGSSCPRVHLPHFTSRTSQFPPSRAPVIRRQQYSDSDTSGDELSLAPQFPQPRFSAPKINTNIRPQIPSWPKKRIPGSICPSGYCWEFCRTRTCPRPRCTFSHLPHEDKPPAPKAERHPHPKTNEICWLWDREWCPWGYDCQYVHGDLEYDSPIPSPVDMDTPKPRTEMCAQEGDASKVEEPPPSRQRPRTNEVCLNARRGWCQRGYACRRIHEDLEYDEPVILKSIPRSLPPPPPPPPPPTTEWEILIHNYIHVKVDRGFVIREVQTGFETPWLYIEGLPAAVKEEAVKSLVTPFGHAEVKALAGTVARIRFKEHVDARNAAASLDETKHFGVVLRARLSMTPDAVHGRVRDTTIRIEWDAPSVTAYGGFSTLERARTAIAATHLPFLERSVHAKIYEGMPQVGMHTVKYWNLPADLKQTKASLEELGAPDDVMWDPVPYRSAKDAISAVRRNIENHLKTGMQMKEWAPVPGPYMDGRIRVFATFESAGTAAYVAAQADTRKPVALGWCRLSVRHLKKMVLTTSAWVYASVRQEVQQLCKMFTSKEDALVVKEEDGQEDVVEIHLISEDLKQLGRLRKNLRRVLRGETVKLDDKIAWDAFFEEPAGYVWVSELRDRYPLLRISCVSKEKRIVLRGPSGMRARANEEILTQIKQLRARTPTTVHIPTDLLGYFLAKQLPILKTELGLENIHMDIRTKTFEVYGLAAATMSRNAVQAARAAQRPASTRSGCPVCLDDVEAPFLLRCGHAHCRGCLRAQGACTELMPLHCARDILTLAEFNGLVKAAFELYVSTRPDEFIRCPTAECAQVFRSNKALGNTVLRCPDCLVGICAQCGGESHEGEACALDDDEDEMQFRQWKEQNGVKPCPGCKVDIERSEGCNHVTCVRCNTHICWECLATFPRGEGIYDHMRSAHGSIGLIPFF</sequence>
<keyword evidence="8 9" id="KW-0862">Zinc</keyword>
<keyword evidence="15" id="KW-1185">Reference proteome</keyword>
<feature type="zinc finger region" description="C3H1-type" evidence="9">
    <location>
        <begin position="233"/>
        <end position="260"/>
    </location>
</feature>
<keyword evidence="6 9" id="KW-0863">Zinc-finger</keyword>
<keyword evidence="5" id="KW-0677">Repeat</keyword>
<feature type="domain" description="RING-type" evidence="13">
    <location>
        <begin position="770"/>
        <end position="963"/>
    </location>
</feature>
<proteinExistence type="predicted"/>
<feature type="domain" description="C3H1-type" evidence="12">
    <location>
        <begin position="165"/>
        <end position="192"/>
    </location>
</feature>
<dbReference type="GO" id="GO:0061630">
    <property type="term" value="F:ubiquitin protein ligase activity"/>
    <property type="evidence" value="ECO:0007669"/>
    <property type="project" value="UniProtKB-EC"/>
</dbReference>
<dbReference type="GO" id="GO:0008270">
    <property type="term" value="F:zinc ion binding"/>
    <property type="evidence" value="ECO:0007669"/>
    <property type="project" value="UniProtKB-KW"/>
</dbReference>
<dbReference type="InterPro" id="IPR001841">
    <property type="entry name" value="Znf_RING"/>
</dbReference>
<protein>
    <recommendedName>
        <fullName evidence="2">RBR-type E3 ubiquitin transferase</fullName>
        <ecNumber evidence="2">2.3.2.31</ecNumber>
    </recommendedName>
</protein>
<dbReference type="EC" id="2.3.2.31" evidence="2"/>
<name>A0A0D7AYS4_9AGAR</name>
<evidence type="ECO:0000256" key="4">
    <source>
        <dbReference type="ARBA" id="ARBA00022723"/>
    </source>
</evidence>
<dbReference type="Gene3D" id="1.20.120.1750">
    <property type="match status" value="1"/>
</dbReference>
<evidence type="ECO:0000256" key="2">
    <source>
        <dbReference type="ARBA" id="ARBA00012251"/>
    </source>
</evidence>
<dbReference type="InterPro" id="IPR000571">
    <property type="entry name" value="Znf_CCCH"/>
</dbReference>
<gene>
    <name evidence="14" type="ORF">CYLTODRAFT_493855</name>
</gene>
<evidence type="ECO:0000256" key="1">
    <source>
        <dbReference type="ARBA" id="ARBA00001798"/>
    </source>
</evidence>
<dbReference type="CDD" id="cd20335">
    <property type="entry name" value="BRcat_RBR"/>
    <property type="match status" value="1"/>
</dbReference>
<dbReference type="Pfam" id="PF00642">
    <property type="entry name" value="zf-CCCH"/>
    <property type="match status" value="1"/>
</dbReference>
<feature type="domain" description="RING-type" evidence="11">
    <location>
        <begin position="774"/>
        <end position="804"/>
    </location>
</feature>
<keyword evidence="7" id="KW-0833">Ubl conjugation pathway</keyword>
<dbReference type="PROSITE" id="PS00028">
    <property type="entry name" value="ZINC_FINGER_C2H2_1"/>
    <property type="match status" value="1"/>
</dbReference>
<dbReference type="GO" id="GO:0016567">
    <property type="term" value="P:protein ubiquitination"/>
    <property type="evidence" value="ECO:0007669"/>
    <property type="project" value="InterPro"/>
</dbReference>
<evidence type="ECO:0000256" key="7">
    <source>
        <dbReference type="ARBA" id="ARBA00022786"/>
    </source>
</evidence>
<evidence type="ECO:0000259" key="11">
    <source>
        <dbReference type="PROSITE" id="PS50089"/>
    </source>
</evidence>
<feature type="zinc finger region" description="C3H1-type" evidence="9">
    <location>
        <begin position="165"/>
        <end position="192"/>
    </location>
</feature>
<accession>A0A0D7AYS4</accession>
<keyword evidence="3" id="KW-0808">Transferase</keyword>
<dbReference type="OrthoDB" id="10009520at2759"/>
<feature type="domain" description="C3H1-type" evidence="12">
    <location>
        <begin position="233"/>
        <end position="260"/>
    </location>
</feature>
<dbReference type="Proteomes" id="UP000054007">
    <property type="component" value="Unassembled WGS sequence"/>
</dbReference>
<dbReference type="PROSITE" id="PS50089">
    <property type="entry name" value="ZF_RING_2"/>
    <property type="match status" value="1"/>
</dbReference>
<dbReference type="AlphaFoldDB" id="A0A0D7AYS4"/>
<comment type="catalytic activity">
    <reaction evidence="1">
        <text>[E2 ubiquitin-conjugating enzyme]-S-ubiquitinyl-L-cysteine + [acceptor protein]-L-lysine = [E2 ubiquitin-conjugating enzyme]-L-cysteine + [acceptor protein]-N(6)-ubiquitinyl-L-lysine.</text>
        <dbReference type="EC" id="2.3.2.31"/>
    </reaction>
</comment>
<feature type="region of interest" description="Disordered" evidence="10">
    <location>
        <begin position="203"/>
        <end position="235"/>
    </location>
</feature>
<dbReference type="Gene3D" id="3.30.1370.210">
    <property type="match status" value="1"/>
</dbReference>
<dbReference type="SUPFAM" id="SSF57850">
    <property type="entry name" value="RING/U-box"/>
    <property type="match status" value="2"/>
</dbReference>
<dbReference type="STRING" id="1314674.A0A0D7AYS4"/>
<evidence type="ECO:0000259" key="12">
    <source>
        <dbReference type="PROSITE" id="PS50103"/>
    </source>
</evidence>
<feature type="zinc finger region" description="C3H1-type" evidence="9">
    <location>
        <begin position="29"/>
        <end position="56"/>
    </location>
</feature>
<evidence type="ECO:0000313" key="14">
    <source>
        <dbReference type="EMBL" id="KIY63508.1"/>
    </source>
</evidence>
<dbReference type="InterPro" id="IPR013087">
    <property type="entry name" value="Znf_C2H2_type"/>
</dbReference>
<evidence type="ECO:0000256" key="3">
    <source>
        <dbReference type="ARBA" id="ARBA00022679"/>
    </source>
</evidence>
<dbReference type="PROSITE" id="PS50103">
    <property type="entry name" value="ZF_C3H1"/>
    <property type="match status" value="3"/>
</dbReference>
<evidence type="ECO:0000256" key="5">
    <source>
        <dbReference type="ARBA" id="ARBA00022737"/>
    </source>
</evidence>